<dbReference type="Pfam" id="PF08863">
    <property type="entry name" value="YolD"/>
    <property type="match status" value="1"/>
</dbReference>
<dbReference type="PANTHER" id="PTHR40051">
    <property type="entry name" value="IG HYPOTHETICAL 15966"/>
    <property type="match status" value="1"/>
</dbReference>
<protein>
    <submittedName>
        <fullName evidence="1">YolD-like protein</fullName>
    </submittedName>
</protein>
<gene>
    <name evidence="1" type="ORF">DFO73_10620</name>
</gene>
<name>A0A2V2ZUV8_9BACI</name>
<sequence>MPLKNRGLLKWLPAHFMPKHRAILKKLEIEQNYQYKPLIDEYEMLEYENRIHYAMEFASIVKVKVWREGFFHDFKGRVNRLDGFSKKIYIETDHGYIQKIVFDEIVRVEAEE</sequence>
<dbReference type="InterPro" id="IPR014962">
    <property type="entry name" value="YolD"/>
</dbReference>
<evidence type="ECO:0000313" key="2">
    <source>
        <dbReference type="Proteomes" id="UP000247150"/>
    </source>
</evidence>
<dbReference type="AlphaFoldDB" id="A0A2V2ZUV8"/>
<evidence type="ECO:0000313" key="1">
    <source>
        <dbReference type="EMBL" id="PWW28206.1"/>
    </source>
</evidence>
<dbReference type="RefSeq" id="WP_110065085.1">
    <property type="nucleotide sequence ID" value="NZ_QGTW01000006.1"/>
</dbReference>
<accession>A0A2V2ZUV8</accession>
<reference evidence="1 2" key="1">
    <citation type="submission" date="2018-05" db="EMBL/GenBank/DDBJ databases">
        <title>Freshwater and sediment microbial communities from various areas in North America, analyzing microbe dynamics in response to fracking.</title>
        <authorList>
            <person name="Lamendella R."/>
        </authorList>
    </citation>
    <scope>NUCLEOTIDE SEQUENCE [LARGE SCALE GENOMIC DNA]</scope>
    <source>
        <strain evidence="1 2">15_TX</strain>
    </source>
</reference>
<dbReference type="EMBL" id="QGTW01000006">
    <property type="protein sequence ID" value="PWW28206.1"/>
    <property type="molecule type" value="Genomic_DNA"/>
</dbReference>
<dbReference type="OrthoDB" id="2376882at2"/>
<dbReference type="Proteomes" id="UP000247150">
    <property type="component" value="Unassembled WGS sequence"/>
</dbReference>
<comment type="caution">
    <text evidence="1">The sequence shown here is derived from an EMBL/GenBank/DDBJ whole genome shotgun (WGS) entry which is preliminary data.</text>
</comment>
<proteinExistence type="predicted"/>
<dbReference type="PANTHER" id="PTHR40051:SF1">
    <property type="entry name" value="YOLD-LIKE FAMILY PROTEIN"/>
    <property type="match status" value="1"/>
</dbReference>
<organism evidence="1 2">
    <name type="scientific">Cytobacillus oceanisediminis</name>
    <dbReference type="NCBI Taxonomy" id="665099"/>
    <lineage>
        <taxon>Bacteria</taxon>
        <taxon>Bacillati</taxon>
        <taxon>Bacillota</taxon>
        <taxon>Bacilli</taxon>
        <taxon>Bacillales</taxon>
        <taxon>Bacillaceae</taxon>
        <taxon>Cytobacillus</taxon>
    </lineage>
</organism>